<name>A0A9P7MVW9_9HYPO</name>
<dbReference type="Proteomes" id="UP000742024">
    <property type="component" value="Unassembled WGS sequence"/>
</dbReference>
<dbReference type="CDD" id="cd22191">
    <property type="entry name" value="DPBB_RlpA_EXP_N-like"/>
    <property type="match status" value="1"/>
</dbReference>
<proteinExistence type="predicted"/>
<evidence type="ECO:0000313" key="6">
    <source>
        <dbReference type="Proteomes" id="UP000742024"/>
    </source>
</evidence>
<organism evidence="5 7">
    <name type="scientific">Claviceps arundinis</name>
    <dbReference type="NCBI Taxonomy" id="1623583"/>
    <lineage>
        <taxon>Eukaryota</taxon>
        <taxon>Fungi</taxon>
        <taxon>Dikarya</taxon>
        <taxon>Ascomycota</taxon>
        <taxon>Pezizomycotina</taxon>
        <taxon>Sordariomycetes</taxon>
        <taxon>Hypocreomycetidae</taxon>
        <taxon>Hypocreales</taxon>
        <taxon>Clavicipitaceae</taxon>
        <taxon>Claviceps</taxon>
    </lineage>
</organism>
<dbReference type="EMBL" id="SRPR01000108">
    <property type="protein sequence ID" value="KAG5959994.1"/>
    <property type="molecule type" value="Genomic_DNA"/>
</dbReference>
<evidence type="ECO:0000256" key="2">
    <source>
        <dbReference type="SAM" id="MobiDB-lite"/>
    </source>
</evidence>
<evidence type="ECO:0000256" key="3">
    <source>
        <dbReference type="SAM" id="SignalP"/>
    </source>
</evidence>
<feature type="compositionally biased region" description="Gly residues" evidence="2">
    <location>
        <begin position="170"/>
        <end position="181"/>
    </location>
</feature>
<dbReference type="EMBL" id="SRPS01000053">
    <property type="protein sequence ID" value="KAG5971834.1"/>
    <property type="molecule type" value="Genomic_DNA"/>
</dbReference>
<accession>A0A9P7MVW9</accession>
<dbReference type="InterPro" id="IPR036908">
    <property type="entry name" value="RlpA-like_sf"/>
</dbReference>
<dbReference type="PANTHER" id="PTHR31836">
    <property type="match status" value="1"/>
</dbReference>
<sequence length="292" mass="30333">MKYSIVASAALLSVAVAQPFHGKHQRLHAVRHIVPRDIVTQTEWVTEIEYVTEVIDATTTYFITPGQDPAPTSPPEESQGNFFETPSQKPSSTAATTSSKPYVTPSSHAPAAAAAITPTFKTSSRPPVPTTPSSAYIAPPQPTVPKPNTVPSHTPSPPVASPSSPPAQGGNKGSPSGGGGSSSSASSGSGTYKGDITYYAVGMGACGHDDSGKDNSANIVALSHLMMGTQSNGNPMCGKTITIYGNGKSTTATVLDKCMGCDHDDIDVSEKVYKELYGSLESGRMPISWSFN</sequence>
<feature type="compositionally biased region" description="Polar residues" evidence="2">
    <location>
        <begin position="75"/>
        <end position="84"/>
    </location>
</feature>
<dbReference type="InterPro" id="IPR051477">
    <property type="entry name" value="Expansin_CellWall"/>
</dbReference>
<dbReference type="PANTHER" id="PTHR31836:SF28">
    <property type="entry name" value="SRCR DOMAIN-CONTAINING PROTEIN-RELATED"/>
    <property type="match status" value="1"/>
</dbReference>
<reference evidence="5 6" key="1">
    <citation type="journal article" date="2020" name="bioRxiv">
        <title>Whole genome comparisons of ergot fungi reveals the divergence and evolution of species within the genus Claviceps are the result of varying mechanisms driving genome evolution and host range expansion.</title>
        <authorList>
            <person name="Wyka S.A."/>
            <person name="Mondo S.J."/>
            <person name="Liu M."/>
            <person name="Dettman J."/>
            <person name="Nalam V."/>
            <person name="Broders K.D."/>
        </authorList>
    </citation>
    <scope>NUCLEOTIDE SEQUENCE</scope>
    <source>
        <strain evidence="5">CCC 1102</strain>
        <strain evidence="4 6">LM583</strain>
    </source>
</reference>
<evidence type="ECO:0000256" key="1">
    <source>
        <dbReference type="ARBA" id="ARBA00022729"/>
    </source>
</evidence>
<dbReference type="Gene3D" id="2.40.40.10">
    <property type="entry name" value="RlpA-like domain"/>
    <property type="match status" value="1"/>
</dbReference>
<feature type="signal peptide" evidence="3">
    <location>
        <begin position="1"/>
        <end position="17"/>
    </location>
</feature>
<keyword evidence="1 3" id="KW-0732">Signal</keyword>
<evidence type="ECO:0008006" key="8">
    <source>
        <dbReference type="Google" id="ProtNLM"/>
    </source>
</evidence>
<dbReference type="SUPFAM" id="SSF50685">
    <property type="entry name" value="Barwin-like endoglucanases"/>
    <property type="match status" value="1"/>
</dbReference>
<dbReference type="Proteomes" id="UP000784919">
    <property type="component" value="Unassembled WGS sequence"/>
</dbReference>
<dbReference type="OrthoDB" id="623670at2759"/>
<evidence type="ECO:0000313" key="5">
    <source>
        <dbReference type="EMBL" id="KAG5971834.1"/>
    </source>
</evidence>
<dbReference type="AlphaFoldDB" id="A0A9P7MVW9"/>
<evidence type="ECO:0000313" key="7">
    <source>
        <dbReference type="Proteomes" id="UP000784919"/>
    </source>
</evidence>
<feature type="region of interest" description="Disordered" evidence="2">
    <location>
        <begin position="62"/>
        <end position="189"/>
    </location>
</feature>
<gene>
    <name evidence="5" type="ORF">E4U56_006507</name>
    <name evidence="4" type="ORF">E4U57_000350</name>
</gene>
<feature type="compositionally biased region" description="Low complexity" evidence="2">
    <location>
        <begin position="85"/>
        <end position="101"/>
    </location>
</feature>
<evidence type="ECO:0000313" key="4">
    <source>
        <dbReference type="EMBL" id="KAG5959994.1"/>
    </source>
</evidence>
<keyword evidence="6" id="KW-1185">Reference proteome</keyword>
<comment type="caution">
    <text evidence="5">The sequence shown here is derived from an EMBL/GenBank/DDBJ whole genome shotgun (WGS) entry which is preliminary data.</text>
</comment>
<feature type="compositionally biased region" description="Pro residues" evidence="2">
    <location>
        <begin position="154"/>
        <end position="165"/>
    </location>
</feature>
<feature type="chain" id="PRO_5040140518" description="Rasp f 7 allergen" evidence="3">
    <location>
        <begin position="18"/>
        <end position="292"/>
    </location>
</feature>
<protein>
    <recommendedName>
        <fullName evidence="8">Rasp f 7 allergen</fullName>
    </recommendedName>
</protein>